<organism evidence="2 3">
    <name type="scientific">Catenaria anguillulae PL171</name>
    <dbReference type="NCBI Taxonomy" id="765915"/>
    <lineage>
        <taxon>Eukaryota</taxon>
        <taxon>Fungi</taxon>
        <taxon>Fungi incertae sedis</taxon>
        <taxon>Blastocladiomycota</taxon>
        <taxon>Blastocladiomycetes</taxon>
        <taxon>Blastocladiales</taxon>
        <taxon>Catenariaceae</taxon>
        <taxon>Catenaria</taxon>
    </lineage>
</organism>
<dbReference type="AlphaFoldDB" id="A0A1Y2HBA3"/>
<sequence length="119" mass="13793">MLWSSQSAFQQLGIEWEKTPRNAPFSCHGYTFQVHSLDAQHKVAHQVQGHLAQAKRRRQCKLVTRFRLFTTIMTVIGELFESIRRSFLEKDNLKEWLSEGRDHTAGPTRKPNSGQQPTD</sequence>
<reference evidence="2 3" key="1">
    <citation type="submission" date="2016-07" db="EMBL/GenBank/DDBJ databases">
        <title>Pervasive Adenine N6-methylation of Active Genes in Fungi.</title>
        <authorList>
            <consortium name="DOE Joint Genome Institute"/>
            <person name="Mondo S.J."/>
            <person name="Dannebaum R.O."/>
            <person name="Kuo R.C."/>
            <person name="Labutti K."/>
            <person name="Haridas S."/>
            <person name="Kuo A."/>
            <person name="Salamov A."/>
            <person name="Ahrendt S.R."/>
            <person name="Lipzen A."/>
            <person name="Sullivan W."/>
            <person name="Andreopoulos W.B."/>
            <person name="Clum A."/>
            <person name="Lindquist E."/>
            <person name="Daum C."/>
            <person name="Ramamoorthy G.K."/>
            <person name="Gryganskyi A."/>
            <person name="Culley D."/>
            <person name="Magnuson J.K."/>
            <person name="James T.Y."/>
            <person name="O'Malley M.A."/>
            <person name="Stajich J.E."/>
            <person name="Spatafora J.W."/>
            <person name="Visel A."/>
            <person name="Grigoriev I.V."/>
        </authorList>
    </citation>
    <scope>NUCLEOTIDE SEQUENCE [LARGE SCALE GENOMIC DNA]</scope>
    <source>
        <strain evidence="2 3">PL171</strain>
    </source>
</reference>
<gene>
    <name evidence="2" type="ORF">BCR44DRAFT_38733</name>
</gene>
<dbReference type="Proteomes" id="UP000193411">
    <property type="component" value="Unassembled WGS sequence"/>
</dbReference>
<feature type="compositionally biased region" description="Polar residues" evidence="1">
    <location>
        <begin position="110"/>
        <end position="119"/>
    </location>
</feature>
<dbReference type="EMBL" id="MCFL01000089">
    <property type="protein sequence ID" value="ORZ30332.1"/>
    <property type="molecule type" value="Genomic_DNA"/>
</dbReference>
<comment type="caution">
    <text evidence="2">The sequence shown here is derived from an EMBL/GenBank/DDBJ whole genome shotgun (WGS) entry which is preliminary data.</text>
</comment>
<name>A0A1Y2HBA3_9FUNG</name>
<evidence type="ECO:0000313" key="2">
    <source>
        <dbReference type="EMBL" id="ORZ30332.1"/>
    </source>
</evidence>
<accession>A0A1Y2HBA3</accession>
<protein>
    <submittedName>
        <fullName evidence="2">Uncharacterized protein</fullName>
    </submittedName>
</protein>
<feature type="region of interest" description="Disordered" evidence="1">
    <location>
        <begin position="98"/>
        <end position="119"/>
    </location>
</feature>
<keyword evidence="3" id="KW-1185">Reference proteome</keyword>
<evidence type="ECO:0000313" key="3">
    <source>
        <dbReference type="Proteomes" id="UP000193411"/>
    </source>
</evidence>
<evidence type="ECO:0000256" key="1">
    <source>
        <dbReference type="SAM" id="MobiDB-lite"/>
    </source>
</evidence>
<proteinExistence type="predicted"/>